<name>M9RB08_9RHOB</name>
<feature type="region of interest" description="Disordered" evidence="1">
    <location>
        <begin position="49"/>
        <end position="79"/>
    </location>
</feature>
<dbReference type="HOGENOM" id="CLU_2602552_0_0_5"/>
<keyword evidence="3" id="KW-1185">Reference proteome</keyword>
<gene>
    <name evidence="2" type="ORF">OAN307_c44650</name>
</gene>
<evidence type="ECO:0000313" key="2">
    <source>
        <dbReference type="EMBL" id="AGI69824.1"/>
    </source>
</evidence>
<evidence type="ECO:0000256" key="1">
    <source>
        <dbReference type="SAM" id="MobiDB-lite"/>
    </source>
</evidence>
<dbReference type="KEGG" id="oat:OAN307_c44650"/>
<proteinExistence type="predicted"/>
<reference evidence="2 3" key="1">
    <citation type="journal article" date="2013" name="PLoS ONE">
        <title>Poles Apart: Arctic and Antarctic Octadecabacter strains Share High Genome Plasticity and a New Type of Xanthorhodopsin.</title>
        <authorList>
            <person name="Vollmers J."/>
            <person name="Voget S."/>
            <person name="Dietrich S."/>
            <person name="Gollnow K."/>
            <person name="Smits M."/>
            <person name="Meyer K."/>
            <person name="Brinkhoff T."/>
            <person name="Simon M."/>
            <person name="Daniel R."/>
        </authorList>
    </citation>
    <scope>NUCLEOTIDE SEQUENCE [LARGE SCALE GENOMIC DNA]</scope>
    <source>
        <strain evidence="2 3">307</strain>
    </source>
</reference>
<protein>
    <submittedName>
        <fullName evidence="2">Uncharacterized protein</fullName>
    </submittedName>
</protein>
<organism evidence="2 3">
    <name type="scientific">Octadecabacter antarcticus 307</name>
    <dbReference type="NCBI Taxonomy" id="391626"/>
    <lineage>
        <taxon>Bacteria</taxon>
        <taxon>Pseudomonadati</taxon>
        <taxon>Pseudomonadota</taxon>
        <taxon>Alphaproteobacteria</taxon>
        <taxon>Rhodobacterales</taxon>
        <taxon>Roseobacteraceae</taxon>
        <taxon>Octadecabacter</taxon>
    </lineage>
</organism>
<dbReference type="AlphaFoldDB" id="M9RB08"/>
<evidence type="ECO:0000313" key="3">
    <source>
        <dbReference type="Proteomes" id="UP000005307"/>
    </source>
</evidence>
<dbReference type="EMBL" id="CP003740">
    <property type="protein sequence ID" value="AGI69824.1"/>
    <property type="molecule type" value="Genomic_DNA"/>
</dbReference>
<accession>M9RB08</accession>
<dbReference type="Proteomes" id="UP000005307">
    <property type="component" value="Chromosome"/>
</dbReference>
<sequence>MGEVIIHDPRANWPKRMEFDSLMFLSLQTYQMLWGYQTLRKPSELQKWLETSEQSEQHEKLQDISHCSDRSDPAAAYLR</sequence>
<feature type="compositionally biased region" description="Basic and acidic residues" evidence="1">
    <location>
        <begin position="55"/>
        <end position="72"/>
    </location>
</feature>